<proteinExistence type="inferred from homology"/>
<name>G6EB78_9SPHN</name>
<keyword evidence="13" id="KW-0732">Signal</keyword>
<evidence type="ECO:0000256" key="6">
    <source>
        <dbReference type="ARBA" id="ARBA00023004"/>
    </source>
</evidence>
<dbReference type="Pfam" id="PF07715">
    <property type="entry name" value="Plug"/>
    <property type="match status" value="1"/>
</dbReference>
<dbReference type="PATRIC" id="fig|1088721.3.peg.1579"/>
<dbReference type="InterPro" id="IPR012910">
    <property type="entry name" value="Plug_dom"/>
</dbReference>
<evidence type="ECO:0000313" key="16">
    <source>
        <dbReference type="EMBL" id="EHJ61437.1"/>
    </source>
</evidence>
<feature type="chain" id="PRO_5003488163" evidence="13">
    <location>
        <begin position="23"/>
        <end position="824"/>
    </location>
</feature>
<evidence type="ECO:0000256" key="1">
    <source>
        <dbReference type="ARBA" id="ARBA00004571"/>
    </source>
</evidence>
<keyword evidence="10 11" id="KW-0998">Cell outer membrane</keyword>
<evidence type="ECO:0000256" key="7">
    <source>
        <dbReference type="ARBA" id="ARBA00023065"/>
    </source>
</evidence>
<evidence type="ECO:0000313" key="17">
    <source>
        <dbReference type="Proteomes" id="UP000004030"/>
    </source>
</evidence>
<dbReference type="InterPro" id="IPR036942">
    <property type="entry name" value="Beta-barrel_TonB_sf"/>
</dbReference>
<organism evidence="16 17">
    <name type="scientific">Novosphingobium pentaromativorans US6-1</name>
    <dbReference type="NCBI Taxonomy" id="1088721"/>
    <lineage>
        <taxon>Bacteria</taxon>
        <taxon>Pseudomonadati</taxon>
        <taxon>Pseudomonadota</taxon>
        <taxon>Alphaproteobacteria</taxon>
        <taxon>Sphingomonadales</taxon>
        <taxon>Sphingomonadaceae</taxon>
        <taxon>Novosphingobium</taxon>
    </lineage>
</organism>
<keyword evidence="2 11" id="KW-0813">Transport</keyword>
<accession>G6EB78</accession>
<comment type="subcellular location">
    <subcellularLocation>
        <location evidence="1 11">Cell outer membrane</location>
        <topology evidence="1 11">Multi-pass membrane protein</topology>
    </subcellularLocation>
</comment>
<comment type="caution">
    <text evidence="16">The sequence shown here is derived from an EMBL/GenBank/DDBJ whole genome shotgun (WGS) entry which is preliminary data.</text>
</comment>
<keyword evidence="7" id="KW-0406">Ion transport</keyword>
<keyword evidence="8 12" id="KW-0798">TonB box</keyword>
<feature type="signal peptide" evidence="13">
    <location>
        <begin position="1"/>
        <end position="22"/>
    </location>
</feature>
<evidence type="ECO:0000259" key="14">
    <source>
        <dbReference type="Pfam" id="PF00593"/>
    </source>
</evidence>
<evidence type="ECO:0000256" key="2">
    <source>
        <dbReference type="ARBA" id="ARBA00022448"/>
    </source>
</evidence>
<keyword evidence="3 11" id="KW-1134">Transmembrane beta strand</keyword>
<dbReference type="OrthoDB" id="7614057at2"/>
<keyword evidence="4" id="KW-0410">Iron transport</keyword>
<evidence type="ECO:0000259" key="15">
    <source>
        <dbReference type="Pfam" id="PF07715"/>
    </source>
</evidence>
<evidence type="ECO:0000256" key="11">
    <source>
        <dbReference type="PROSITE-ProRule" id="PRU01360"/>
    </source>
</evidence>
<dbReference type="eggNOG" id="COG4774">
    <property type="taxonomic scope" value="Bacteria"/>
</dbReference>
<dbReference type="STRING" id="1088721.JI59_12110"/>
<evidence type="ECO:0000256" key="3">
    <source>
        <dbReference type="ARBA" id="ARBA00022452"/>
    </source>
</evidence>
<evidence type="ECO:0000256" key="8">
    <source>
        <dbReference type="ARBA" id="ARBA00023077"/>
    </source>
</evidence>
<dbReference type="GO" id="GO:0009279">
    <property type="term" value="C:cell outer membrane"/>
    <property type="evidence" value="ECO:0007669"/>
    <property type="project" value="UniProtKB-SubCell"/>
</dbReference>
<feature type="domain" description="TonB-dependent receptor plug" evidence="15">
    <location>
        <begin position="64"/>
        <end position="170"/>
    </location>
</feature>
<comment type="similarity">
    <text evidence="11 12">Belongs to the TonB-dependent receptor family.</text>
</comment>
<keyword evidence="5 11" id="KW-0812">Transmembrane</keyword>
<evidence type="ECO:0000256" key="13">
    <source>
        <dbReference type="SAM" id="SignalP"/>
    </source>
</evidence>
<keyword evidence="9 11" id="KW-0472">Membrane</keyword>
<dbReference type="SUPFAM" id="SSF56935">
    <property type="entry name" value="Porins"/>
    <property type="match status" value="1"/>
</dbReference>
<sequence length="824" mass="88910">MKGLLFCSAAVGALFATAPALAQDSGAAGAAPSRQAGNAAGVTLDANQLAEIIVTAQRVEENSQRIPLALDVIDSGELTRQNVVRAEDLSRTSTALSASSSGGPTAIFYVRGVGNGTVNAYSDPAIAFNYDGVYIGRPSSTSGMFYDLQRVELLKGPQGTLYGRNATAGAINVIPKRPQIGELSGEITAGYGNYDWYSGQAALNVPIGDRGAFRLSGTVSNHDGFQKDGTGSQNEYGARAQVYAELTEALNVRVAADYAHQGGSSSSGYYIGAINPTFGPGGFTGYQFVPSGFGPGEGVHTPAAEAYLASRFSTQLGRAGATLSSYPYNDNDYWGVTAEINWSTDAGTLTVQPAYREASLDYQFTNSMRAGFSQEKDQQTSVEARWAGDIGTSVDYLLGAIYFNEAIDARAIYNQLSLIPFQAFSSKTESYAGFGKVTVHPVEGLSLTAGGRYTSDRKRFDGDATVYLPFCGNPAPPQDFCPNLPFTPLLYNQADFESFYQTRGIPVTPVPLYVLPGYVDGTPFVLRAPMSIDSALHNDKFTYRLAAQYDFTPSNMVYASFETGYHAGGFSFARGLESYEPESIDAYTIGSKNRFFGRKLQLNLEAFLWKYKNQQFSQYGYDLGNPPSTVYLTRNIGNSTIKGLDLDVEWLATPTTLLQANVQYLDTKYDSFVYFTPNQGLPPITSCPYAPTTQNTASGTISVFKVDCSGFPAFNSPKWAFNVNARQTVPLGKVKFVLEAGTRYRAGTWVAADYPTYTRASANFVSNASITLASEDNRWFVTAYILNIEDERRLAAVQNNSAASLAAGGTEQPRTYGIRVGSKF</sequence>
<evidence type="ECO:0000256" key="9">
    <source>
        <dbReference type="ARBA" id="ARBA00023136"/>
    </source>
</evidence>
<dbReference type="PANTHER" id="PTHR32552:SF81">
    <property type="entry name" value="TONB-DEPENDENT OUTER MEMBRANE RECEPTOR"/>
    <property type="match status" value="1"/>
</dbReference>
<dbReference type="Pfam" id="PF00593">
    <property type="entry name" value="TonB_dep_Rec_b-barrel"/>
    <property type="match status" value="1"/>
</dbReference>
<feature type="domain" description="TonB-dependent receptor-like beta-barrel" evidence="14">
    <location>
        <begin position="286"/>
        <end position="787"/>
    </location>
</feature>
<dbReference type="Proteomes" id="UP000004030">
    <property type="component" value="Unassembled WGS sequence"/>
</dbReference>
<dbReference type="EMBL" id="AGFM01000019">
    <property type="protein sequence ID" value="EHJ61437.1"/>
    <property type="molecule type" value="Genomic_DNA"/>
</dbReference>
<dbReference type="PANTHER" id="PTHR32552">
    <property type="entry name" value="FERRICHROME IRON RECEPTOR-RELATED"/>
    <property type="match status" value="1"/>
</dbReference>
<evidence type="ECO:0000256" key="10">
    <source>
        <dbReference type="ARBA" id="ARBA00023237"/>
    </source>
</evidence>
<evidence type="ECO:0000256" key="4">
    <source>
        <dbReference type="ARBA" id="ARBA00022496"/>
    </source>
</evidence>
<evidence type="ECO:0000256" key="5">
    <source>
        <dbReference type="ARBA" id="ARBA00022692"/>
    </source>
</evidence>
<dbReference type="AlphaFoldDB" id="G6EB78"/>
<evidence type="ECO:0000256" key="12">
    <source>
        <dbReference type="RuleBase" id="RU003357"/>
    </source>
</evidence>
<dbReference type="GO" id="GO:0006826">
    <property type="term" value="P:iron ion transport"/>
    <property type="evidence" value="ECO:0007669"/>
    <property type="project" value="UniProtKB-KW"/>
</dbReference>
<keyword evidence="17" id="KW-1185">Reference proteome</keyword>
<dbReference type="KEGG" id="npn:JI59_12110"/>
<dbReference type="Gene3D" id="2.40.170.20">
    <property type="entry name" value="TonB-dependent receptor, beta-barrel domain"/>
    <property type="match status" value="2"/>
</dbReference>
<keyword evidence="16" id="KW-0675">Receptor</keyword>
<dbReference type="InterPro" id="IPR000531">
    <property type="entry name" value="Beta-barrel_TonB"/>
</dbReference>
<gene>
    <name evidence="16" type="ORF">NSU_1599</name>
</gene>
<keyword evidence="6" id="KW-0408">Iron</keyword>
<reference evidence="16 17" key="1">
    <citation type="journal article" date="2012" name="J. Bacteriol.">
        <title>Genome sequence of benzo(a)pyrene-degrading bacterium Novosphingobium pentaromativorans US6-1.</title>
        <authorList>
            <person name="Luo Y.R."/>
            <person name="Kang S.G."/>
            <person name="Kim S.J."/>
            <person name="Kim M.R."/>
            <person name="Li N."/>
            <person name="Lee J.H."/>
            <person name="Kwon K.K."/>
        </authorList>
    </citation>
    <scope>NUCLEOTIDE SEQUENCE [LARGE SCALE GENOMIC DNA]</scope>
    <source>
        <strain evidence="16 17">US6-1</strain>
    </source>
</reference>
<protein>
    <submittedName>
        <fullName evidence="16">TonB-dependent receptor</fullName>
    </submittedName>
</protein>
<dbReference type="PROSITE" id="PS52016">
    <property type="entry name" value="TONB_DEPENDENT_REC_3"/>
    <property type="match status" value="1"/>
</dbReference>
<dbReference type="RefSeq" id="WP_007012514.1">
    <property type="nucleotide sequence ID" value="NZ_AGFM01000019.1"/>
</dbReference>
<dbReference type="InterPro" id="IPR039426">
    <property type="entry name" value="TonB-dep_rcpt-like"/>
</dbReference>